<reference evidence="1 2" key="1">
    <citation type="submission" date="2019-04" db="EMBL/GenBank/DDBJ databases">
        <authorList>
            <person name="Van Vliet M D."/>
        </authorList>
    </citation>
    <scope>NUCLEOTIDE SEQUENCE [LARGE SCALE GENOMIC DNA]</scope>
    <source>
        <strain evidence="1 2">F1</strain>
    </source>
</reference>
<proteinExistence type="predicted"/>
<evidence type="ECO:0000313" key="1">
    <source>
        <dbReference type="EMBL" id="VGO15007.1"/>
    </source>
</evidence>
<evidence type="ECO:0000313" key="2">
    <source>
        <dbReference type="Proteomes" id="UP000366872"/>
    </source>
</evidence>
<accession>A0A6C2U5C3</accession>
<gene>
    <name evidence="1" type="ORF">PDESU_03587</name>
</gene>
<keyword evidence="2" id="KW-1185">Reference proteome</keyword>
<evidence type="ECO:0008006" key="3">
    <source>
        <dbReference type="Google" id="ProtNLM"/>
    </source>
</evidence>
<sequence length="145" mass="15822">MMIAMVVYNGKENMKVEKMKWWKVARRTVVFAAVACLAVAVVGCDDSDEDGDTPSIVGTWQSSGYPTDGLKVTINEGNTFDMHAVEPDENPSETTSSGTYSFDGTTLTLKFIETENDSLRGTTETHTIVFVDSSTITVDGETFTK</sequence>
<dbReference type="AlphaFoldDB" id="A0A6C2U5C3"/>
<name>A0A6C2U5C3_PONDE</name>
<dbReference type="Proteomes" id="UP000366872">
    <property type="component" value="Unassembled WGS sequence"/>
</dbReference>
<organism evidence="1 2">
    <name type="scientific">Pontiella desulfatans</name>
    <dbReference type="NCBI Taxonomy" id="2750659"/>
    <lineage>
        <taxon>Bacteria</taxon>
        <taxon>Pseudomonadati</taxon>
        <taxon>Kiritimatiellota</taxon>
        <taxon>Kiritimatiellia</taxon>
        <taxon>Kiritimatiellales</taxon>
        <taxon>Pontiellaceae</taxon>
        <taxon>Pontiella</taxon>
    </lineage>
</organism>
<protein>
    <recommendedName>
        <fullName evidence="3">Lipocalin-like domain-containing protein</fullName>
    </recommendedName>
</protein>
<dbReference type="EMBL" id="CAAHFG010000002">
    <property type="protein sequence ID" value="VGO15007.1"/>
    <property type="molecule type" value="Genomic_DNA"/>
</dbReference>